<evidence type="ECO:0000313" key="3">
    <source>
        <dbReference type="Proteomes" id="UP001626537"/>
    </source>
</evidence>
<dbReference type="RefSeq" id="WP_407347529.1">
    <property type="nucleotide sequence ID" value="NZ_CP136864.1"/>
</dbReference>
<protein>
    <submittedName>
        <fullName evidence="2">Amidase family protein</fullName>
    </submittedName>
</protein>
<reference evidence="2 3" key="1">
    <citation type="submission" date="2023-10" db="EMBL/GenBank/DDBJ databases">
        <title>Two novel species belonging to the OM43/NOR5 clade.</title>
        <authorList>
            <person name="Park M."/>
        </authorList>
    </citation>
    <scope>NUCLEOTIDE SEQUENCE [LARGE SCALE GENOMIC DNA]</scope>
    <source>
        <strain evidence="2 3">IMCC43200</strain>
    </source>
</reference>
<dbReference type="Proteomes" id="UP001626537">
    <property type="component" value="Chromosome"/>
</dbReference>
<dbReference type="EMBL" id="CP136864">
    <property type="protein sequence ID" value="WOJ92871.1"/>
    <property type="molecule type" value="Genomic_DNA"/>
</dbReference>
<feature type="domain" description="Amidase" evidence="1">
    <location>
        <begin position="48"/>
        <end position="494"/>
    </location>
</feature>
<dbReference type="SUPFAM" id="SSF75304">
    <property type="entry name" value="Amidase signature (AS) enzymes"/>
    <property type="match status" value="1"/>
</dbReference>
<dbReference type="Gene3D" id="3.90.1300.10">
    <property type="entry name" value="Amidase signature (AS) domain"/>
    <property type="match status" value="1"/>
</dbReference>
<gene>
    <name evidence="2" type="ORF">R0135_13905</name>
</gene>
<organism evidence="2 3">
    <name type="scientific">Congregibacter variabilis</name>
    <dbReference type="NCBI Taxonomy" id="3081200"/>
    <lineage>
        <taxon>Bacteria</taxon>
        <taxon>Pseudomonadati</taxon>
        <taxon>Pseudomonadota</taxon>
        <taxon>Gammaproteobacteria</taxon>
        <taxon>Cellvibrionales</taxon>
        <taxon>Halieaceae</taxon>
        <taxon>Congregibacter</taxon>
    </lineage>
</organism>
<dbReference type="InterPro" id="IPR036928">
    <property type="entry name" value="AS_sf"/>
</dbReference>
<accession>A0ABZ0I1E2</accession>
<dbReference type="PANTHER" id="PTHR42678:SF34">
    <property type="entry name" value="OS04G0183300 PROTEIN"/>
    <property type="match status" value="1"/>
</dbReference>
<evidence type="ECO:0000259" key="1">
    <source>
        <dbReference type="Pfam" id="PF01425"/>
    </source>
</evidence>
<keyword evidence="3" id="KW-1185">Reference proteome</keyword>
<dbReference type="InterPro" id="IPR023631">
    <property type="entry name" value="Amidase_dom"/>
</dbReference>
<proteinExistence type="predicted"/>
<name>A0ABZ0I1E2_9GAMM</name>
<sequence>MSLTLAACTANGADESTDDSKGSGFQFVEASINDVHRALRSGDMSCVDIVKGYLRRIETYDQPLGLNAVIFTNPAALKRAARIDAKLAAGEPLGPLYCVPVLLKDNFDTRDMPTSGGSVVLKNSLPPNDAFMVKKLREAGAIVIAKTNMAEWAFSPKQTVSSSYGTTANAYALDRVPAGSSGGTASATAASFGVIGMGTDTGNSIRGPSSHLALFGIRSTLGLTSRDGVIPLAFDRDIAGPMTRAVEDAAKVFNVVAGFDPADPFTELGKGLREEDYTAFLNPQALRGKRIGVLRALVDTDDADPAVIAVFETALADLAAQGAVIVDPFTVENLEEHLEGDYFCARFRYDMHGYLQSLGERAPIKDVMEVRSRGEYSPYIKGRLDYFATFPADVSPVKLDPPCPEFPNHSGRQAYLEDVLGSMDSAQIDAIVYPSWTNPPARLENAVEEYLGDNSQLVAPATGLPAVSVPMGYSYGGLPAGLQILGRPYSEGLLFSLAYAYEQATRHRRPPVSFPAID</sequence>
<dbReference type="PANTHER" id="PTHR42678">
    <property type="entry name" value="AMIDASE"/>
    <property type="match status" value="1"/>
</dbReference>
<dbReference type="Pfam" id="PF01425">
    <property type="entry name" value="Amidase"/>
    <property type="match status" value="1"/>
</dbReference>
<evidence type="ECO:0000313" key="2">
    <source>
        <dbReference type="EMBL" id="WOJ92871.1"/>
    </source>
</evidence>